<feature type="compositionally biased region" description="Basic and acidic residues" evidence="1">
    <location>
        <begin position="323"/>
        <end position="339"/>
    </location>
</feature>
<sequence>MPITRAKASRLLNQSEMGLYDDSRANGLRDLDARALTSRVKRARTARDRARDLVQKQKLASRARTGSKRGASGADNQRSKDKAELTADILKRFEQQLRTVERADREEAKAAKKSAKAQAPKRGSAGAVAKSSAARKAGSSRSAAKKTAAKKSVAKKPVAKKATARKAAAATPAAGTRATKQTTRSSTTPATGNRAGKATGGSGAQKATGRTSSTAAGTVRKAAAASPSNAKKTRTRDASRPTAPGKKAPRKRRITPEQALEQTRALLEAKQAHDAEPRPWQDLPTGPAVAGEPGFQSDAAARRAARLHAAEARIPAIQGSVSTRDRINQGKRDHRGGSD</sequence>
<feature type="compositionally biased region" description="Basic and acidic residues" evidence="1">
    <location>
        <begin position="270"/>
        <end position="279"/>
    </location>
</feature>
<feature type="compositionally biased region" description="Basic and acidic residues" evidence="1">
    <location>
        <begin position="77"/>
        <end position="87"/>
    </location>
</feature>
<dbReference type="EMBL" id="JARXRN010000024">
    <property type="protein sequence ID" value="MDH5830672.1"/>
    <property type="molecule type" value="Genomic_DNA"/>
</dbReference>
<dbReference type="Proteomes" id="UP001156831">
    <property type="component" value="Unassembled WGS sequence"/>
</dbReference>
<organism evidence="2 3">
    <name type="scientific">Luteimonas rhizosphaericola</name>
    <dbReference type="NCBI Taxonomy" id="3042024"/>
    <lineage>
        <taxon>Bacteria</taxon>
        <taxon>Pseudomonadati</taxon>
        <taxon>Pseudomonadota</taxon>
        <taxon>Gammaproteobacteria</taxon>
        <taxon>Lysobacterales</taxon>
        <taxon>Lysobacteraceae</taxon>
        <taxon>Luteimonas</taxon>
    </lineage>
</organism>
<evidence type="ECO:0000313" key="2">
    <source>
        <dbReference type="EMBL" id="MDH5830672.1"/>
    </source>
</evidence>
<feature type="compositionally biased region" description="Basic residues" evidence="1">
    <location>
        <begin position="143"/>
        <end position="164"/>
    </location>
</feature>
<protein>
    <submittedName>
        <fullName evidence="2">Uncharacterized protein</fullName>
    </submittedName>
</protein>
<feature type="compositionally biased region" description="Basic and acidic residues" evidence="1">
    <location>
        <begin position="100"/>
        <end position="110"/>
    </location>
</feature>
<name>A0ABT6JJ18_9GAMM</name>
<feature type="compositionally biased region" description="Low complexity" evidence="1">
    <location>
        <begin position="165"/>
        <end position="180"/>
    </location>
</feature>
<feature type="region of interest" description="Disordered" evidence="1">
    <location>
        <begin position="100"/>
        <end position="339"/>
    </location>
</feature>
<feature type="compositionally biased region" description="Low complexity" evidence="1">
    <location>
        <begin position="116"/>
        <end position="142"/>
    </location>
</feature>
<feature type="region of interest" description="Disordered" evidence="1">
    <location>
        <begin position="41"/>
        <end position="87"/>
    </location>
</feature>
<keyword evidence="3" id="KW-1185">Reference proteome</keyword>
<feature type="compositionally biased region" description="Basic and acidic residues" evidence="1">
    <location>
        <begin position="45"/>
        <end position="55"/>
    </location>
</feature>
<reference evidence="2 3" key="1">
    <citation type="submission" date="2023-04" db="EMBL/GenBank/DDBJ databases">
        <title>Luteimonas sp. M1R5S18.</title>
        <authorList>
            <person name="Sun J.-Q."/>
        </authorList>
    </citation>
    <scope>NUCLEOTIDE SEQUENCE [LARGE SCALE GENOMIC DNA]</scope>
    <source>
        <strain evidence="2 3">M1R5S18</strain>
    </source>
</reference>
<dbReference type="RefSeq" id="WP_280601465.1">
    <property type="nucleotide sequence ID" value="NZ_JARXRN010000024.1"/>
</dbReference>
<feature type="compositionally biased region" description="Low complexity" evidence="1">
    <location>
        <begin position="207"/>
        <end position="230"/>
    </location>
</feature>
<evidence type="ECO:0000256" key="1">
    <source>
        <dbReference type="SAM" id="MobiDB-lite"/>
    </source>
</evidence>
<proteinExistence type="predicted"/>
<accession>A0ABT6JJ18</accession>
<gene>
    <name evidence="2" type="ORF">QFW80_09120</name>
</gene>
<evidence type="ECO:0000313" key="3">
    <source>
        <dbReference type="Proteomes" id="UP001156831"/>
    </source>
</evidence>
<feature type="compositionally biased region" description="Polar residues" evidence="1">
    <location>
        <begin position="181"/>
        <end position="191"/>
    </location>
</feature>
<comment type="caution">
    <text evidence="2">The sequence shown here is derived from an EMBL/GenBank/DDBJ whole genome shotgun (WGS) entry which is preliminary data.</text>
</comment>